<feature type="transmembrane region" description="Helical" evidence="1">
    <location>
        <begin position="160"/>
        <end position="178"/>
    </location>
</feature>
<dbReference type="InterPro" id="IPR000160">
    <property type="entry name" value="GGDEF_dom"/>
</dbReference>
<dbReference type="InterPro" id="IPR050469">
    <property type="entry name" value="Diguanylate_Cyclase"/>
</dbReference>
<dbReference type="GO" id="GO:0052621">
    <property type="term" value="F:diguanylate cyclase activity"/>
    <property type="evidence" value="ECO:0007669"/>
    <property type="project" value="TreeGrafter"/>
</dbReference>
<dbReference type="CDD" id="cd01949">
    <property type="entry name" value="GGDEF"/>
    <property type="match status" value="1"/>
</dbReference>
<keyword evidence="1" id="KW-0812">Transmembrane</keyword>
<dbReference type="InterPro" id="IPR043128">
    <property type="entry name" value="Rev_trsase/Diguanyl_cyclase"/>
</dbReference>
<protein>
    <submittedName>
        <fullName evidence="3">Diguanylate cyclase (GGDEF)-like protein</fullName>
    </submittedName>
</protein>
<feature type="transmembrane region" description="Helical" evidence="1">
    <location>
        <begin position="78"/>
        <end position="97"/>
    </location>
</feature>
<sequence>MIVEILANMAILLIGNYLYLIKHSSRVISTLMSFWKNMLQDSLLLSIQGVLLINYAVVFSGGRYDFRFLLLVMIVEYYDFRVGLIGTLLFSIIRFAWGGTAHAWFILFYCLVTLFLLYFVKKNIKNRLTKLIEILLLDFISFALFVALSVLAFGMPKPLLSIYMSLFFANLIMILVLFKFVQDVRQAQEVANIDFLTHLYNRRTLYSNANQLFTEKVNYWFTMMDIDFFKTYNDRFGHEIGDQILEEVARTLTSYESSKIYFYRLGGDEFAGIIVSDEFNYAYNKLEEVRVAVSKVPVDGKLNSECIEHVTASLGMVFVDKSLNFKEALMLADKALYEAKELGRNHIFVKESKTKI</sequence>
<dbReference type="RefSeq" id="WP_183538376.1">
    <property type="nucleotide sequence ID" value="NZ_JACHHV010000002.1"/>
</dbReference>
<organism evidence="3 4">
    <name type="scientific">Lactovum miscens</name>
    <dbReference type="NCBI Taxonomy" id="190387"/>
    <lineage>
        <taxon>Bacteria</taxon>
        <taxon>Bacillati</taxon>
        <taxon>Bacillota</taxon>
        <taxon>Bacilli</taxon>
        <taxon>Lactobacillales</taxon>
        <taxon>Streptococcaceae</taxon>
        <taxon>Lactovum</taxon>
    </lineage>
</organism>
<dbReference type="AlphaFoldDB" id="A0A841C4W2"/>
<dbReference type="InterPro" id="IPR029787">
    <property type="entry name" value="Nucleotide_cyclase"/>
</dbReference>
<dbReference type="SUPFAM" id="SSF55073">
    <property type="entry name" value="Nucleotide cyclase"/>
    <property type="match status" value="1"/>
</dbReference>
<feature type="domain" description="GGDEF" evidence="2">
    <location>
        <begin position="217"/>
        <end position="352"/>
    </location>
</feature>
<keyword evidence="4" id="KW-1185">Reference proteome</keyword>
<dbReference type="PANTHER" id="PTHR45138:SF9">
    <property type="entry name" value="DIGUANYLATE CYCLASE DGCM-RELATED"/>
    <property type="match status" value="1"/>
</dbReference>
<dbReference type="PROSITE" id="PS50887">
    <property type="entry name" value="GGDEF"/>
    <property type="match status" value="1"/>
</dbReference>
<keyword evidence="1" id="KW-1133">Transmembrane helix</keyword>
<dbReference type="Proteomes" id="UP000562464">
    <property type="component" value="Unassembled WGS sequence"/>
</dbReference>
<keyword evidence="1" id="KW-0472">Membrane</keyword>
<name>A0A841C4W2_9LACT</name>
<dbReference type="NCBIfam" id="TIGR00254">
    <property type="entry name" value="GGDEF"/>
    <property type="match status" value="1"/>
</dbReference>
<accession>A0A841C4W2</accession>
<gene>
    <name evidence="3" type="ORF">HNQ37_000177</name>
</gene>
<evidence type="ECO:0000313" key="3">
    <source>
        <dbReference type="EMBL" id="MBB5887307.1"/>
    </source>
</evidence>
<dbReference type="SMART" id="SM00267">
    <property type="entry name" value="GGDEF"/>
    <property type="match status" value="1"/>
</dbReference>
<feature type="transmembrane region" description="Helical" evidence="1">
    <location>
        <begin position="42"/>
        <end position="66"/>
    </location>
</feature>
<reference evidence="3 4" key="1">
    <citation type="submission" date="2020-08" db="EMBL/GenBank/DDBJ databases">
        <title>Genomic Encyclopedia of Type Strains, Phase IV (KMG-IV): sequencing the most valuable type-strain genomes for metagenomic binning, comparative biology and taxonomic classification.</title>
        <authorList>
            <person name="Goeker M."/>
        </authorList>
    </citation>
    <scope>NUCLEOTIDE SEQUENCE [LARGE SCALE GENOMIC DNA]</scope>
    <source>
        <strain evidence="3 4">DSM 14925</strain>
    </source>
</reference>
<feature type="transmembrane region" description="Helical" evidence="1">
    <location>
        <begin position="5"/>
        <end position="22"/>
    </location>
</feature>
<feature type="transmembrane region" description="Helical" evidence="1">
    <location>
        <begin position="103"/>
        <end position="120"/>
    </location>
</feature>
<proteinExistence type="predicted"/>
<dbReference type="PANTHER" id="PTHR45138">
    <property type="entry name" value="REGULATORY COMPONENTS OF SENSORY TRANSDUCTION SYSTEM"/>
    <property type="match status" value="1"/>
</dbReference>
<dbReference type="Gene3D" id="3.30.70.270">
    <property type="match status" value="1"/>
</dbReference>
<evidence type="ECO:0000313" key="4">
    <source>
        <dbReference type="Proteomes" id="UP000562464"/>
    </source>
</evidence>
<evidence type="ECO:0000259" key="2">
    <source>
        <dbReference type="PROSITE" id="PS50887"/>
    </source>
</evidence>
<dbReference type="EMBL" id="JACHHV010000002">
    <property type="protein sequence ID" value="MBB5887307.1"/>
    <property type="molecule type" value="Genomic_DNA"/>
</dbReference>
<feature type="transmembrane region" description="Helical" evidence="1">
    <location>
        <begin position="132"/>
        <end position="154"/>
    </location>
</feature>
<dbReference type="Pfam" id="PF00990">
    <property type="entry name" value="GGDEF"/>
    <property type="match status" value="1"/>
</dbReference>
<comment type="caution">
    <text evidence="3">The sequence shown here is derived from an EMBL/GenBank/DDBJ whole genome shotgun (WGS) entry which is preliminary data.</text>
</comment>
<evidence type="ECO:0000256" key="1">
    <source>
        <dbReference type="SAM" id="Phobius"/>
    </source>
</evidence>